<gene>
    <name evidence="2" type="ORF">CYK91_10410</name>
</gene>
<dbReference type="InterPro" id="IPR011004">
    <property type="entry name" value="Trimer_LpxA-like_sf"/>
</dbReference>
<dbReference type="InterPro" id="IPR005881">
    <property type="entry name" value="Ser_O-AcTrfase"/>
</dbReference>
<dbReference type="Gene3D" id="2.160.10.10">
    <property type="entry name" value="Hexapeptide repeat proteins"/>
    <property type="match status" value="1"/>
</dbReference>
<feature type="transmembrane region" description="Helical" evidence="1">
    <location>
        <begin position="21"/>
        <end position="43"/>
    </location>
</feature>
<dbReference type="SUPFAM" id="SSF51161">
    <property type="entry name" value="Trimeric LpxA-like enzymes"/>
    <property type="match status" value="1"/>
</dbReference>
<evidence type="ECO:0000313" key="2">
    <source>
        <dbReference type="EMBL" id="PWX38359.1"/>
    </source>
</evidence>
<reference evidence="2 3" key="1">
    <citation type="journal article" date="2018" name="BMC Genomics">
        <title>Whole genome analysis reveals the diversity and evolutionary relationships between necrotic enteritis-causing strains of Clostridium perfringens.</title>
        <authorList>
            <person name="Lacey J.A."/>
            <person name="Allnutt T.R."/>
            <person name="Vezina B."/>
            <person name="Van T.T.H."/>
            <person name="Stent T."/>
            <person name="Han X."/>
            <person name="Rood J.I."/>
            <person name="Wade B."/>
            <person name="Keyburn A.L."/>
            <person name="Seeman T."/>
            <person name="Chen H."/>
            <person name="Haring V."/>
            <person name="Johanesen P.A."/>
            <person name="Lyras D."/>
            <person name="Moore R.J."/>
        </authorList>
    </citation>
    <scope>NUCLEOTIDE SEQUENCE [LARGE SCALE GENOMIC DNA]</scope>
    <source>
        <strain evidence="2 3">EUR-NE15</strain>
    </source>
</reference>
<keyword evidence="1" id="KW-1133">Transmembrane helix</keyword>
<protein>
    <submittedName>
        <fullName evidence="2">Serine acetyltransferase</fullName>
    </submittedName>
</protein>
<dbReference type="GO" id="GO:0005737">
    <property type="term" value="C:cytoplasm"/>
    <property type="evidence" value="ECO:0007669"/>
    <property type="project" value="InterPro"/>
</dbReference>
<accession>A0AB37C5Y4</accession>
<keyword evidence="1" id="KW-0812">Transmembrane</keyword>
<dbReference type="GO" id="GO:0009001">
    <property type="term" value="F:serine O-acetyltransferase activity"/>
    <property type="evidence" value="ECO:0007669"/>
    <property type="project" value="InterPro"/>
</dbReference>
<dbReference type="PIRSF" id="PIRSF000441">
    <property type="entry name" value="CysE"/>
    <property type="match status" value="1"/>
</dbReference>
<dbReference type="GO" id="GO:0006535">
    <property type="term" value="P:cysteine biosynthetic process from serine"/>
    <property type="evidence" value="ECO:0007669"/>
    <property type="project" value="InterPro"/>
</dbReference>
<comment type="caution">
    <text evidence="2">The sequence shown here is derived from an EMBL/GenBank/DDBJ whole genome shotgun (WGS) entry which is preliminary data.</text>
</comment>
<dbReference type="InterPro" id="IPR042122">
    <property type="entry name" value="Ser_AcTrfase_N_sf"/>
</dbReference>
<keyword evidence="1" id="KW-0472">Membrane</keyword>
<dbReference type="EMBL" id="PJTB01000003">
    <property type="protein sequence ID" value="PWX38359.1"/>
    <property type="molecule type" value="Genomic_DNA"/>
</dbReference>
<name>A0AB37C5Y4_CLOPF</name>
<dbReference type="Proteomes" id="UP000247117">
    <property type="component" value="Unassembled WGS sequence"/>
</dbReference>
<dbReference type="PANTHER" id="PTHR42811">
    <property type="entry name" value="SERINE ACETYLTRANSFERASE"/>
    <property type="match status" value="1"/>
</dbReference>
<dbReference type="Gene3D" id="1.10.3130.10">
    <property type="entry name" value="serine acetyltransferase, domain 1"/>
    <property type="match status" value="1"/>
</dbReference>
<dbReference type="RefSeq" id="WP_057230705.1">
    <property type="nucleotide sequence ID" value="NZ_CATNYE010000004.1"/>
</dbReference>
<proteinExistence type="predicted"/>
<sequence>MRLIIQDFKFYKKNSFSKKSIAVLINPCFHAMLLYRISNWLYLNKLGFISKFIWLINRIIFNVDIDYRAKINGGVMLVHGLGVVIGSEVEIMSNVKIYQGVTIGGNNGQKLKYNNKIITQPVINENVTIGPNSMIFGPVIIHKNKFIKAGEIISSNLKNIN</sequence>
<organism evidence="2 3">
    <name type="scientific">Clostridium perfringens</name>
    <dbReference type="NCBI Taxonomy" id="1502"/>
    <lineage>
        <taxon>Bacteria</taxon>
        <taxon>Bacillati</taxon>
        <taxon>Bacillota</taxon>
        <taxon>Clostridia</taxon>
        <taxon>Eubacteriales</taxon>
        <taxon>Clostridiaceae</taxon>
        <taxon>Clostridium</taxon>
    </lineage>
</organism>
<evidence type="ECO:0000313" key="3">
    <source>
        <dbReference type="Proteomes" id="UP000247117"/>
    </source>
</evidence>
<evidence type="ECO:0000256" key="1">
    <source>
        <dbReference type="SAM" id="Phobius"/>
    </source>
</evidence>
<dbReference type="AlphaFoldDB" id="A0AB37C5Y4"/>